<dbReference type="Gene3D" id="3.40.50.12760">
    <property type="match status" value="1"/>
</dbReference>
<comment type="function">
    <text evidence="1">S-adenosyl-L-methionine-dependent methyltransferase that mediates RNA cap1 2'-O-ribose methylation to the 5'-cap structure of RNAs. Methylates the ribose of the first nucleotide of a m(7)GpppG-capped mRNA to produce m(7)GpppNmp (cap1).</text>
</comment>
<dbReference type="GO" id="GO:0005737">
    <property type="term" value="C:cytoplasm"/>
    <property type="evidence" value="ECO:0007669"/>
    <property type="project" value="TreeGrafter"/>
</dbReference>
<dbReference type="EC" id="2.1.1.57" evidence="1"/>
<dbReference type="GO" id="GO:0016556">
    <property type="term" value="P:mRNA modification"/>
    <property type="evidence" value="ECO:0007669"/>
    <property type="project" value="UniProtKB-UniRule"/>
</dbReference>
<comment type="catalytic activity">
    <reaction evidence="1">
        <text>a 5'-end (N(7)-methyl 5'-triphosphoguanosine)-ribonucleoside in mRNA + S-adenosyl-L-methionine = a 5'-end (N(7)-methyl 5'-triphosphoguanosine)-(2'-O-methyl-ribonucleoside) in mRNA + S-adenosyl-L-homocysteine + H(+)</text>
        <dbReference type="Rhea" id="RHEA:67020"/>
        <dbReference type="Rhea" id="RHEA-COMP:17167"/>
        <dbReference type="Rhea" id="RHEA-COMP:17168"/>
        <dbReference type="ChEBI" id="CHEBI:15378"/>
        <dbReference type="ChEBI" id="CHEBI:57856"/>
        <dbReference type="ChEBI" id="CHEBI:59789"/>
        <dbReference type="ChEBI" id="CHEBI:156461"/>
        <dbReference type="ChEBI" id="CHEBI:167609"/>
        <dbReference type="EC" id="2.1.1.57"/>
    </reaction>
</comment>
<dbReference type="InterPro" id="IPR025816">
    <property type="entry name" value="RrmJ-type_MeTrfase"/>
</dbReference>
<dbReference type="InterPro" id="IPR029063">
    <property type="entry name" value="SAM-dependent_MTases_sf"/>
</dbReference>
<dbReference type="GO" id="GO:0004483">
    <property type="term" value="F:methyltransferase cap1 activity"/>
    <property type="evidence" value="ECO:0007669"/>
    <property type="project" value="UniProtKB-UniRule"/>
</dbReference>
<gene>
    <name evidence="4" type="ORF">WA026_014623</name>
</gene>
<dbReference type="GO" id="GO:0032259">
    <property type="term" value="P:methylation"/>
    <property type="evidence" value="ECO:0007669"/>
    <property type="project" value="UniProtKB-KW"/>
</dbReference>
<dbReference type="InterPro" id="IPR002877">
    <property type="entry name" value="RNA_MeTrfase_FtsJ_dom"/>
</dbReference>
<sequence>MSNKIIKESLSVTPVNNTLLQNDDFTYSKTARNMMKKLGHKKGQGLGKDGKGIKEPINIHVQNNTTGLGFKEEETDKLNIQNDVEWLKRNESNKIFLSNQQLESFLKIGNPQEYSSNHYYCDEEVSEEIIKMKDRVFEQFRNKYVNARARANPFESIRNVFFINRAALKLANIDAATDFMFSNINENEHHKHSSGPFYFADVCAGPGGFSEYILWRKGWLFKGFGLTLKGKDDFRLNTSCCISPHSFQAFYGSAGDGNVCNPENIKDFKEKVLFQTNGLGVHFMTSDGGFCVDGEENNQEVLSKNIYLCQCLVALEIVRVHGHFVTKLFDVFTPFSVGLIYLMYLCFEKVCILKPKTSRPANAERYLICCNLQDSPNTRKIRKHLQAVSRILWEECDEMNDVLEIVSLDKMESDKTFIEYIRKSNNKLGKSQIDALFKLEKFCEFPSLSEHSMQQQLRSQCLRYWNVPDINKYHLKRKIEDDDMKLEYSRETFGWLKYPSMDARSKNSYKRICKGQKYSCCMMYSAKKQVCDLFAGFSSDTCKWQNGSWVIENKLNLTKGTLLYGEIVDEAIQSEDNNSSSRMSLHIIDAVCLGDKDMSKLPFDERMHQISIYAQSINPEFQEKYVRIRKKVLFPVEDASFSDSLAKNADDTFVTDLPILGFKSKKEYHTVNSLLFFKDSDPRTTFFSRIHLSLKRKRSAKLYNSLVKRLKTNN</sequence>
<dbReference type="Proteomes" id="UP001431783">
    <property type="component" value="Unassembled WGS sequence"/>
</dbReference>
<protein>
    <recommendedName>
        <fullName evidence="1">Cap-specific mRNA (nucleoside-2'-O-)-methyltransferase 1</fullName>
        <ecNumber evidence="1">2.1.1.57</ecNumber>
    </recommendedName>
    <alternativeName>
        <fullName evidence="1">Cap1 2'O-ribose methyltransferase 1</fullName>
    </alternativeName>
</protein>
<comment type="subcellular location">
    <subcellularLocation>
        <location evidence="1">Nucleus</location>
    </subcellularLocation>
</comment>
<keyword evidence="1" id="KW-0506">mRNA capping</keyword>
<dbReference type="Gene3D" id="3.30.470.30">
    <property type="entry name" value="DNA ligase/mRNA capping enzyme"/>
    <property type="match status" value="1"/>
</dbReference>
<dbReference type="InterPro" id="IPR000467">
    <property type="entry name" value="G_patch_dom"/>
</dbReference>
<dbReference type="GO" id="GO:0006370">
    <property type="term" value="P:7-methylguanosine mRNA capping"/>
    <property type="evidence" value="ECO:0007669"/>
    <property type="project" value="UniProtKB-UniRule"/>
</dbReference>
<keyword evidence="1" id="KW-0507">mRNA processing</keyword>
<evidence type="ECO:0000313" key="4">
    <source>
        <dbReference type="EMBL" id="KAK9891379.1"/>
    </source>
</evidence>
<dbReference type="Pfam" id="PF01728">
    <property type="entry name" value="FtsJ"/>
    <property type="match status" value="1"/>
</dbReference>
<dbReference type="PROSITE" id="PS50174">
    <property type="entry name" value="G_PATCH"/>
    <property type="match status" value="1"/>
</dbReference>
<name>A0AAW1V7U1_9CUCU</name>
<evidence type="ECO:0000313" key="5">
    <source>
        <dbReference type="Proteomes" id="UP001431783"/>
    </source>
</evidence>
<dbReference type="Pfam" id="PF01585">
    <property type="entry name" value="G-patch"/>
    <property type="match status" value="1"/>
</dbReference>
<keyword evidence="1" id="KW-0808">Transferase</keyword>
<evidence type="ECO:0000259" key="3">
    <source>
        <dbReference type="PROSITE" id="PS51613"/>
    </source>
</evidence>
<dbReference type="FunFam" id="3.40.50.12760:FF:000004">
    <property type="entry name" value="FtsJ-like methyltransferase"/>
    <property type="match status" value="1"/>
</dbReference>
<proteinExistence type="predicted"/>
<organism evidence="4 5">
    <name type="scientific">Henosepilachna vigintioctopunctata</name>
    <dbReference type="NCBI Taxonomy" id="420089"/>
    <lineage>
        <taxon>Eukaryota</taxon>
        <taxon>Metazoa</taxon>
        <taxon>Ecdysozoa</taxon>
        <taxon>Arthropoda</taxon>
        <taxon>Hexapoda</taxon>
        <taxon>Insecta</taxon>
        <taxon>Pterygota</taxon>
        <taxon>Neoptera</taxon>
        <taxon>Endopterygota</taxon>
        <taxon>Coleoptera</taxon>
        <taxon>Polyphaga</taxon>
        <taxon>Cucujiformia</taxon>
        <taxon>Coccinelloidea</taxon>
        <taxon>Coccinellidae</taxon>
        <taxon>Epilachninae</taxon>
        <taxon>Epilachnini</taxon>
        <taxon>Henosepilachna</taxon>
    </lineage>
</organism>
<dbReference type="PANTHER" id="PTHR16121:SF0">
    <property type="entry name" value="CAP-SPECIFIC MRNA (NUCLEOSIDE-2'-O-)-METHYLTRANSFERASE 1"/>
    <property type="match status" value="1"/>
</dbReference>
<dbReference type="AlphaFoldDB" id="A0AAW1V7U1"/>
<dbReference type="GO" id="GO:0005634">
    <property type="term" value="C:nucleus"/>
    <property type="evidence" value="ECO:0007669"/>
    <property type="project" value="UniProtKB-SubCell"/>
</dbReference>
<dbReference type="GO" id="GO:0003676">
    <property type="term" value="F:nucleic acid binding"/>
    <property type="evidence" value="ECO:0007669"/>
    <property type="project" value="UniProtKB-UniRule"/>
</dbReference>
<evidence type="ECO:0000256" key="1">
    <source>
        <dbReference type="RuleBase" id="RU368012"/>
    </source>
</evidence>
<keyword evidence="1" id="KW-0489">Methyltransferase</keyword>
<dbReference type="PANTHER" id="PTHR16121">
    <property type="entry name" value="CAP-SPECIFIC MRNA (NUCLEOSIDE-2'-O-)-METHYLTRANSFERASE 1-RELATED"/>
    <property type="match status" value="1"/>
</dbReference>
<evidence type="ECO:0000259" key="2">
    <source>
        <dbReference type="PROSITE" id="PS50174"/>
    </source>
</evidence>
<feature type="domain" description="RrmJ-type SAM-dependent 2'-O-MTase" evidence="3">
    <location>
        <begin position="161"/>
        <end position="373"/>
    </location>
</feature>
<feature type="domain" description="G-patch" evidence="2">
    <location>
        <begin position="27"/>
        <end position="73"/>
    </location>
</feature>
<dbReference type="SMART" id="SM00443">
    <property type="entry name" value="G_patch"/>
    <property type="match status" value="1"/>
</dbReference>
<comment type="caution">
    <text evidence="4">The sequence shown here is derived from an EMBL/GenBank/DDBJ whole genome shotgun (WGS) entry which is preliminary data.</text>
</comment>
<reference evidence="4 5" key="1">
    <citation type="submission" date="2023-03" db="EMBL/GenBank/DDBJ databases">
        <title>Genome insight into feeding habits of ladybird beetles.</title>
        <authorList>
            <person name="Li H.-S."/>
            <person name="Huang Y.-H."/>
            <person name="Pang H."/>
        </authorList>
    </citation>
    <scope>NUCLEOTIDE SEQUENCE [LARGE SCALE GENOMIC DNA]</scope>
    <source>
        <strain evidence="4">SYSU_2023b</strain>
        <tissue evidence="4">Whole body</tissue>
    </source>
</reference>
<dbReference type="PROSITE" id="PS51613">
    <property type="entry name" value="SAM_MT_RRMJ"/>
    <property type="match status" value="1"/>
</dbReference>
<keyword evidence="5" id="KW-1185">Reference proteome</keyword>
<accession>A0AAW1V7U1</accession>
<keyword evidence="1" id="KW-0539">Nucleus</keyword>
<dbReference type="InterPro" id="IPR050851">
    <property type="entry name" value="mRNA_Cap_2O-Ribose_MeTrfase"/>
</dbReference>
<keyword evidence="1" id="KW-0949">S-adenosyl-L-methionine</keyword>
<dbReference type="SUPFAM" id="SSF53335">
    <property type="entry name" value="S-adenosyl-L-methionine-dependent methyltransferases"/>
    <property type="match status" value="1"/>
</dbReference>
<dbReference type="EMBL" id="JARQZJ010000128">
    <property type="protein sequence ID" value="KAK9891379.1"/>
    <property type="molecule type" value="Genomic_DNA"/>
</dbReference>